<dbReference type="EMBL" id="PGOL01000319">
    <property type="protein sequence ID" value="PKI72581.1"/>
    <property type="molecule type" value="Genomic_DNA"/>
</dbReference>
<evidence type="ECO:0000313" key="1">
    <source>
        <dbReference type="EMBL" id="PKI72581.1"/>
    </source>
</evidence>
<sequence>MEGLGAPPPIARTLSKDLQEELQEQIEEEVEKAMGGSREKPSHYCDDAAMATPLSKDIPVSRILKRVPLIPGNTDRAMMLYRYKHFIIKSCAMRGDGGPQSIRDVAMVTSLQVLASTRSSTTSSTCVLRFFGRWRRAQCQTPSSWEVLHTRRKHEKHWEQGGRGSKMLVGTTVKPRKACGHGRSLYA</sequence>
<gene>
    <name evidence="1" type="ORF">CRG98_006958</name>
</gene>
<organism evidence="1 2">
    <name type="scientific">Punica granatum</name>
    <name type="common">Pomegranate</name>
    <dbReference type="NCBI Taxonomy" id="22663"/>
    <lineage>
        <taxon>Eukaryota</taxon>
        <taxon>Viridiplantae</taxon>
        <taxon>Streptophyta</taxon>
        <taxon>Embryophyta</taxon>
        <taxon>Tracheophyta</taxon>
        <taxon>Spermatophyta</taxon>
        <taxon>Magnoliopsida</taxon>
        <taxon>eudicotyledons</taxon>
        <taxon>Gunneridae</taxon>
        <taxon>Pentapetalae</taxon>
        <taxon>rosids</taxon>
        <taxon>malvids</taxon>
        <taxon>Myrtales</taxon>
        <taxon>Lythraceae</taxon>
        <taxon>Punica</taxon>
    </lineage>
</organism>
<dbReference type="AlphaFoldDB" id="A0A2I0KVU6"/>
<accession>A0A2I0KVU6</accession>
<evidence type="ECO:0000313" key="2">
    <source>
        <dbReference type="Proteomes" id="UP000233551"/>
    </source>
</evidence>
<dbReference type="Proteomes" id="UP000233551">
    <property type="component" value="Unassembled WGS sequence"/>
</dbReference>
<proteinExistence type="predicted"/>
<protein>
    <submittedName>
        <fullName evidence="1">Uncharacterized protein</fullName>
    </submittedName>
</protein>
<comment type="caution">
    <text evidence="1">The sequence shown here is derived from an EMBL/GenBank/DDBJ whole genome shotgun (WGS) entry which is preliminary data.</text>
</comment>
<name>A0A2I0KVU6_PUNGR</name>
<keyword evidence="2" id="KW-1185">Reference proteome</keyword>
<reference evidence="1 2" key="1">
    <citation type="submission" date="2017-11" db="EMBL/GenBank/DDBJ databases">
        <title>De-novo sequencing of pomegranate (Punica granatum L.) genome.</title>
        <authorList>
            <person name="Akparov Z."/>
            <person name="Amiraslanov A."/>
            <person name="Hajiyeva S."/>
            <person name="Abbasov M."/>
            <person name="Kaur K."/>
            <person name="Hamwieh A."/>
            <person name="Solovyev V."/>
            <person name="Salamov A."/>
            <person name="Braich B."/>
            <person name="Kosarev P."/>
            <person name="Mahmoud A."/>
            <person name="Hajiyev E."/>
            <person name="Babayeva S."/>
            <person name="Izzatullayeva V."/>
            <person name="Mammadov A."/>
            <person name="Mammadov A."/>
            <person name="Sharifova S."/>
            <person name="Ojaghi J."/>
            <person name="Eynullazada K."/>
            <person name="Bayramov B."/>
            <person name="Abdulazimova A."/>
            <person name="Shahmuradov I."/>
        </authorList>
    </citation>
    <scope>NUCLEOTIDE SEQUENCE [LARGE SCALE GENOMIC DNA]</scope>
    <source>
        <strain evidence="2">cv. AG2017</strain>
        <tissue evidence="1">Leaf</tissue>
    </source>
</reference>